<gene>
    <name evidence="2" type="ORF">HG543_01505</name>
</gene>
<keyword evidence="3" id="KW-1185">Reference proteome</keyword>
<comment type="caution">
    <text evidence="2">The sequence shown here is derived from an EMBL/GenBank/DDBJ whole genome shotgun (WGS) entry which is preliminary data.</text>
</comment>
<evidence type="ECO:0000256" key="1">
    <source>
        <dbReference type="SAM" id="MobiDB-lite"/>
    </source>
</evidence>
<dbReference type="EMBL" id="JABBJJ010000004">
    <property type="protein sequence ID" value="NMO13540.1"/>
    <property type="molecule type" value="Genomic_DNA"/>
</dbReference>
<evidence type="ECO:0000313" key="3">
    <source>
        <dbReference type="Proteomes" id="UP000518300"/>
    </source>
</evidence>
<evidence type="ECO:0000313" key="2">
    <source>
        <dbReference type="EMBL" id="NMO13540.1"/>
    </source>
</evidence>
<protein>
    <recommendedName>
        <fullName evidence="4">Lipase modulator</fullName>
    </recommendedName>
</protein>
<organism evidence="2 3">
    <name type="scientific">Pyxidicoccus fallax</name>
    <dbReference type="NCBI Taxonomy" id="394095"/>
    <lineage>
        <taxon>Bacteria</taxon>
        <taxon>Pseudomonadati</taxon>
        <taxon>Myxococcota</taxon>
        <taxon>Myxococcia</taxon>
        <taxon>Myxococcales</taxon>
        <taxon>Cystobacterineae</taxon>
        <taxon>Myxococcaceae</taxon>
        <taxon>Pyxidicoccus</taxon>
    </lineage>
</organism>
<evidence type="ECO:0008006" key="4">
    <source>
        <dbReference type="Google" id="ProtNLM"/>
    </source>
</evidence>
<dbReference type="RefSeq" id="WP_169342818.1">
    <property type="nucleotide sequence ID" value="NZ_JABBJJ010000004.1"/>
</dbReference>
<reference evidence="2 3" key="1">
    <citation type="submission" date="2020-04" db="EMBL/GenBank/DDBJ databases">
        <title>Draft genome of Pyxidicoccus fallax type strain.</title>
        <authorList>
            <person name="Whitworth D.E."/>
        </authorList>
    </citation>
    <scope>NUCLEOTIDE SEQUENCE [LARGE SCALE GENOMIC DNA]</scope>
    <source>
        <strain evidence="2 3">DSM 14698</strain>
    </source>
</reference>
<proteinExistence type="predicted"/>
<sequence>MWVLLASGALLVAGAIPLFRGGVAPVAAVGASQPASAAPGEAPRRSRGEAPGRTEKDQAGELVAHLARTAAALEHEEETKRRELLDVDPTLPLEAQQSAFLDRLSAAGGVDPRAPDAHLVRSQATELFLRLEPVQARLAAMPVDERRAALAGIRRRMGYSEEMIARKAAEDVYRDARWENGHAYMKARAELFSRLEQGEALEAELRSLRERYFGHEAPTIAREEDAGFFRFQRRRVLGRN</sequence>
<feature type="compositionally biased region" description="Basic and acidic residues" evidence="1">
    <location>
        <begin position="42"/>
        <end position="58"/>
    </location>
</feature>
<name>A0A848L3N1_9BACT</name>
<accession>A0A848L3N1</accession>
<dbReference type="Proteomes" id="UP000518300">
    <property type="component" value="Unassembled WGS sequence"/>
</dbReference>
<feature type="region of interest" description="Disordered" evidence="1">
    <location>
        <begin position="33"/>
        <end position="58"/>
    </location>
</feature>
<dbReference type="AlphaFoldDB" id="A0A848L3N1"/>